<accession>A0A8X7S2N9</accession>
<dbReference type="AlphaFoldDB" id="A0A8X7S2N9"/>
<reference evidence="1 2" key="1">
    <citation type="submission" date="2020-02" db="EMBL/GenBank/DDBJ databases">
        <authorList>
            <person name="Ma Q."/>
            <person name="Huang Y."/>
            <person name="Song X."/>
            <person name="Pei D."/>
        </authorList>
    </citation>
    <scope>NUCLEOTIDE SEQUENCE [LARGE SCALE GENOMIC DNA]</scope>
    <source>
        <strain evidence="1">Sxm20200214</strain>
        <tissue evidence="1">Leaf</tissue>
    </source>
</reference>
<comment type="caution">
    <text evidence="1">The sequence shown here is derived from an EMBL/GenBank/DDBJ whole genome shotgun (WGS) entry which is preliminary data.</text>
</comment>
<organism evidence="1 2">
    <name type="scientific">Brassica carinata</name>
    <name type="common">Ethiopian mustard</name>
    <name type="synonym">Abyssinian cabbage</name>
    <dbReference type="NCBI Taxonomy" id="52824"/>
    <lineage>
        <taxon>Eukaryota</taxon>
        <taxon>Viridiplantae</taxon>
        <taxon>Streptophyta</taxon>
        <taxon>Embryophyta</taxon>
        <taxon>Tracheophyta</taxon>
        <taxon>Spermatophyta</taxon>
        <taxon>Magnoliopsida</taxon>
        <taxon>eudicotyledons</taxon>
        <taxon>Gunneridae</taxon>
        <taxon>Pentapetalae</taxon>
        <taxon>rosids</taxon>
        <taxon>malvids</taxon>
        <taxon>Brassicales</taxon>
        <taxon>Brassicaceae</taxon>
        <taxon>Brassiceae</taxon>
        <taxon>Brassica</taxon>
    </lineage>
</organism>
<protein>
    <submittedName>
        <fullName evidence="1">Uncharacterized protein</fullName>
    </submittedName>
</protein>
<sequence length="160" mass="16450">MFSRRTQHLPAGFTTLTNSKGTGAIVAILEAGEAANRAPNASPRPTPTSVVPTPAVAAKGVVIVDTLTPETEVNPSGSSSTPVHIADVEPVLEPMPPPLPAKKETVLGLPAPSAIPAVAPKSRKRPAANLDAAKKRRCARDTEAGLSCGLGLISRQRSNV</sequence>
<name>A0A8X7S2N9_BRACI</name>
<gene>
    <name evidence="1" type="ORF">Bca52824_035427</name>
</gene>
<dbReference type="Proteomes" id="UP000886595">
    <property type="component" value="Unassembled WGS sequence"/>
</dbReference>
<evidence type="ECO:0000313" key="2">
    <source>
        <dbReference type="Proteomes" id="UP000886595"/>
    </source>
</evidence>
<dbReference type="EMBL" id="JAAMPC010000008">
    <property type="protein sequence ID" value="KAG2298955.1"/>
    <property type="molecule type" value="Genomic_DNA"/>
</dbReference>
<evidence type="ECO:0000313" key="1">
    <source>
        <dbReference type="EMBL" id="KAG2298955.1"/>
    </source>
</evidence>
<keyword evidence="2" id="KW-1185">Reference proteome</keyword>
<proteinExistence type="predicted"/>